<evidence type="ECO:0000256" key="1">
    <source>
        <dbReference type="ARBA" id="ARBA00022723"/>
    </source>
</evidence>
<evidence type="ECO:0000256" key="4">
    <source>
        <dbReference type="ARBA" id="ARBA00023172"/>
    </source>
</evidence>
<dbReference type="InterPro" id="IPR051491">
    <property type="entry name" value="Recombinase/Transposase-rel"/>
</dbReference>
<dbReference type="Pfam" id="PF07282">
    <property type="entry name" value="Cas12f1-like_TNB"/>
    <property type="match status" value="1"/>
</dbReference>
<dbReference type="NCBIfam" id="NF040570">
    <property type="entry name" value="guided_TnpB"/>
    <property type="match status" value="1"/>
</dbReference>
<dbReference type="GO" id="GO:0003677">
    <property type="term" value="F:DNA binding"/>
    <property type="evidence" value="ECO:0007669"/>
    <property type="project" value="UniProtKB-KW"/>
</dbReference>
<proteinExistence type="predicted"/>
<keyword evidence="4" id="KW-0233">DNA recombination</keyword>
<evidence type="ECO:0000313" key="7">
    <source>
        <dbReference type="EMBL" id="QID06489.1"/>
    </source>
</evidence>
<name>A0A6G6ACB1_9VIRU</name>
<dbReference type="GO" id="GO:0006310">
    <property type="term" value="P:DNA recombination"/>
    <property type="evidence" value="ECO:0007669"/>
    <property type="project" value="UniProtKB-KW"/>
</dbReference>
<feature type="domain" description="Transposase putative helix-turn-helix" evidence="6">
    <location>
        <begin position="11"/>
        <end position="51"/>
    </location>
</feature>
<evidence type="ECO:0000256" key="3">
    <source>
        <dbReference type="ARBA" id="ARBA00023125"/>
    </source>
</evidence>
<sequence length="468" mass="55148">MEKENIICTRKIRIFPCVEHINFFNKCFGATRYIYNKTLDAIKKLYKKNSKILRTKAKKGCIHVVSKKKSGSKTTKNKNQCGSKLYNKYFCSKHKHIKPKLDLPLGFVFWRNKMIKKNGDLFSDEKWLSEIPYDTRQLVIKNILANHKSAITNLKNGNIKTFDVKYKSRKNKNQFLFVDYRALKPDGKLWGRTIKTPLGMRKGEKRWFDNYMKEYELKKFGDEKGDKERKDMIITREYPGMYYLHIPYTKTIEDKPIQESIISIDPGIRTFHTFYDPEGKCGKIGDNLTNYIIRLYEKIDKIQSKITKTNTKNNDLGYKKNKICRQNMRKRCAWLRTKIKNTIRDYHWKTASFYCKSYGYVIIPKLDTDSLKKRIKKDYGLSKGSPMIRKIMALSHNEFINKLIHKSKQYNTNVLIVDEAYTSVTCGNCGIKHEKLGSNKIYKCTYCKKEIDRDINGARNILIKTLSK</sequence>
<protein>
    <submittedName>
        <fullName evidence="7">Putative transposase</fullName>
    </submittedName>
</protein>
<evidence type="ECO:0000259" key="6">
    <source>
        <dbReference type="Pfam" id="PF12323"/>
    </source>
</evidence>
<dbReference type="GO" id="GO:0046872">
    <property type="term" value="F:metal ion binding"/>
    <property type="evidence" value="ECO:0007669"/>
    <property type="project" value="UniProtKB-KW"/>
</dbReference>
<dbReference type="Pfam" id="PF12323">
    <property type="entry name" value="HTH_OrfB_IS605"/>
    <property type="match status" value="1"/>
</dbReference>
<evidence type="ECO:0000256" key="2">
    <source>
        <dbReference type="ARBA" id="ARBA00022833"/>
    </source>
</evidence>
<feature type="domain" description="Cas12f1-like TNB" evidence="5">
    <location>
        <begin position="396"/>
        <end position="461"/>
    </location>
</feature>
<dbReference type="InterPro" id="IPR021027">
    <property type="entry name" value="Transposase_put_HTH"/>
</dbReference>
<keyword evidence="1" id="KW-0479">Metal-binding</keyword>
<accession>A0A6G6ACB1</accession>
<organism evidence="7">
    <name type="scientific">Borely moumouvirus</name>
    <dbReference type="NCBI Taxonomy" id="2712067"/>
    <lineage>
        <taxon>Viruses</taxon>
        <taxon>Varidnaviria</taxon>
        <taxon>Bamfordvirae</taxon>
        <taxon>Nucleocytoviricota</taxon>
        <taxon>Megaviricetes</taxon>
        <taxon>Imitervirales</taxon>
        <taxon>Mimiviridae</taxon>
        <taxon>Megamimivirinae</taxon>
        <taxon>Moumouvirus</taxon>
    </lineage>
</organism>
<dbReference type="EMBL" id="MN175499">
    <property type="protein sequence ID" value="QID06489.1"/>
    <property type="molecule type" value="Genomic_DNA"/>
</dbReference>
<dbReference type="InterPro" id="IPR010095">
    <property type="entry name" value="Cas12f1-like_TNB"/>
</dbReference>
<keyword evidence="2" id="KW-0862">Zinc</keyword>
<reference evidence="7" key="1">
    <citation type="submission" date="2019-07" db="EMBL/GenBank/DDBJ databases">
        <title>The discovery of a new lineage B mimivirus raises questions about particles surface fibrils.</title>
        <authorList>
            <person name="Silva L.K.S."/>
            <person name="Rodrigues R.A.L."/>
            <person name="Andrade A.C.S.P."/>
            <person name="Hikida H."/>
            <person name="Andreani J."/>
            <person name="Levasseur A."/>
            <person name="La Scola B."/>
            <person name="Abrahao J.S."/>
        </authorList>
    </citation>
    <scope>NUCLEOTIDE SEQUENCE</scope>
    <source>
        <strain evidence="7">B60</strain>
    </source>
</reference>
<keyword evidence="3" id="KW-0238">DNA-binding</keyword>
<dbReference type="PANTHER" id="PTHR36172:SF1">
    <property type="entry name" value="RESOLVASE-RELATED"/>
    <property type="match status" value="1"/>
</dbReference>
<evidence type="ECO:0000259" key="5">
    <source>
        <dbReference type="Pfam" id="PF07282"/>
    </source>
</evidence>
<dbReference type="PANTHER" id="PTHR36172">
    <property type="match status" value="1"/>
</dbReference>